<dbReference type="PANTHER" id="PTHR43498:SF1">
    <property type="entry name" value="COB--COM HETERODISULFIDE REDUCTASE IRON-SULFUR SUBUNIT A"/>
    <property type="match status" value="1"/>
</dbReference>
<evidence type="ECO:0000313" key="8">
    <source>
        <dbReference type="Proteomes" id="UP000317036"/>
    </source>
</evidence>
<dbReference type="OrthoDB" id="9777740at2"/>
<dbReference type="PANTHER" id="PTHR43498">
    <property type="entry name" value="FERREDOXIN:COB-COM HETERODISULFIDE REDUCTASE SUBUNIT A"/>
    <property type="match status" value="1"/>
</dbReference>
<organism evidence="7 8">
    <name type="scientific">Paenibacillus cremeus</name>
    <dbReference type="NCBI Taxonomy" id="2163881"/>
    <lineage>
        <taxon>Bacteria</taxon>
        <taxon>Bacillati</taxon>
        <taxon>Bacillota</taxon>
        <taxon>Bacilli</taxon>
        <taxon>Bacillales</taxon>
        <taxon>Paenibacillaceae</taxon>
        <taxon>Paenibacillus</taxon>
    </lineage>
</organism>
<keyword evidence="1" id="KW-0004">4Fe-4S</keyword>
<name>A0A559KIL7_9BACL</name>
<dbReference type="GO" id="GO:0016491">
    <property type="term" value="F:oxidoreductase activity"/>
    <property type="evidence" value="ECO:0007669"/>
    <property type="project" value="UniProtKB-KW"/>
</dbReference>
<keyword evidence="6" id="KW-0472">Membrane</keyword>
<dbReference type="InterPro" id="IPR039650">
    <property type="entry name" value="HdrA-like"/>
</dbReference>
<keyword evidence="3" id="KW-0560">Oxidoreductase</keyword>
<dbReference type="Gene3D" id="3.50.50.60">
    <property type="entry name" value="FAD/NAD(P)-binding domain"/>
    <property type="match status" value="1"/>
</dbReference>
<evidence type="ECO:0000256" key="4">
    <source>
        <dbReference type="ARBA" id="ARBA00023004"/>
    </source>
</evidence>
<evidence type="ECO:0000256" key="3">
    <source>
        <dbReference type="ARBA" id="ARBA00023002"/>
    </source>
</evidence>
<dbReference type="RefSeq" id="WP_144842532.1">
    <property type="nucleotide sequence ID" value="NZ_VNJI01000001.1"/>
</dbReference>
<evidence type="ECO:0000256" key="5">
    <source>
        <dbReference type="ARBA" id="ARBA00023014"/>
    </source>
</evidence>
<dbReference type="AlphaFoldDB" id="A0A559KIL7"/>
<comment type="caution">
    <text evidence="7">The sequence shown here is derived from an EMBL/GenBank/DDBJ whole genome shotgun (WGS) entry which is preliminary data.</text>
</comment>
<dbReference type="Pfam" id="PF12831">
    <property type="entry name" value="FAD_oxidored"/>
    <property type="match status" value="1"/>
</dbReference>
<protein>
    <submittedName>
        <fullName evidence="7">FAD-dependent oxidoreductase</fullName>
    </submittedName>
</protein>
<sequence>MSANSSSPRGRNTKGIILLAVVVLLVAAGAGVYWWKPWSKTGKEGVVGKPQPLAQVKTVKAPKDSYDVIVVGTDPEGVAAAVSAAKNGLSTLLLDGRNREILGGLMTLGWLNSLDNNYEPDRGTLHKREILNKGIFSEWYSKVEGDSFDVATAANVFNDLVAKQKNIDVLLKAKTMEPVLSKSGDQSTITGMKITQADGTVKTVQAGAVIDATQDADIAAASGVPFTFGREDLGDKKSKMAVTLVFRLKNITPDVWKQMQKRMETDNDDGTGANEMSVWGYKDMKDYPPINKDRVAMRGLNIGRQNNNTMLINALQIFGIDGTDPKSRDEAFELGKKELPHIVEYMKKKYPEFAGIELDATAPELYVRETRHIQGEYRLSILDVMENRDQWDRIAFGAYPIDIQRLSPADTGAVVGQPLQYAVPYRSIVPKKVDGLLVVGRAASFDTLPHGSARVVPVGMATGEAAGASVKLAKEQHLTFRQLSASKDAIATLQDTLNKQGMELKPFDLKTMGLPDANRAYKGWKTFMEHKSFKGLETALTLGLATGAYTNDFALDAKSNGQRMINQLEGMRKFRPEVLVGSPAAAVAKGTDPKALPVTLDLAAQMIAQLLKVDAKPGSAAETLLNKGILTQESIATIADKQELTNGDTYMLIRDVYNAEKAAK</sequence>
<dbReference type="InterPro" id="IPR036188">
    <property type="entry name" value="FAD/NAD-bd_sf"/>
</dbReference>
<dbReference type="GO" id="GO:0046872">
    <property type="term" value="F:metal ion binding"/>
    <property type="evidence" value="ECO:0007669"/>
    <property type="project" value="UniProtKB-KW"/>
</dbReference>
<keyword evidence="6" id="KW-0812">Transmembrane</keyword>
<proteinExistence type="predicted"/>
<keyword evidence="2" id="KW-0479">Metal-binding</keyword>
<gene>
    <name evidence="7" type="ORF">FPZ49_01305</name>
</gene>
<evidence type="ECO:0000313" key="7">
    <source>
        <dbReference type="EMBL" id="TVY11949.1"/>
    </source>
</evidence>
<dbReference type="GO" id="GO:0051539">
    <property type="term" value="F:4 iron, 4 sulfur cluster binding"/>
    <property type="evidence" value="ECO:0007669"/>
    <property type="project" value="UniProtKB-KW"/>
</dbReference>
<keyword evidence="6" id="KW-1133">Transmembrane helix</keyword>
<evidence type="ECO:0000256" key="6">
    <source>
        <dbReference type="SAM" id="Phobius"/>
    </source>
</evidence>
<keyword evidence="8" id="KW-1185">Reference proteome</keyword>
<accession>A0A559KIL7</accession>
<feature type="transmembrane region" description="Helical" evidence="6">
    <location>
        <begin position="16"/>
        <end position="35"/>
    </location>
</feature>
<dbReference type="EMBL" id="VNJI01000001">
    <property type="protein sequence ID" value="TVY11949.1"/>
    <property type="molecule type" value="Genomic_DNA"/>
</dbReference>
<keyword evidence="5" id="KW-0411">Iron-sulfur</keyword>
<dbReference type="Proteomes" id="UP000317036">
    <property type="component" value="Unassembled WGS sequence"/>
</dbReference>
<reference evidence="7 8" key="1">
    <citation type="submission" date="2019-07" db="EMBL/GenBank/DDBJ databases">
        <authorList>
            <person name="Kim J."/>
        </authorList>
    </citation>
    <scope>NUCLEOTIDE SEQUENCE [LARGE SCALE GENOMIC DNA]</scope>
    <source>
        <strain evidence="7 8">JC52</strain>
    </source>
</reference>
<evidence type="ECO:0000256" key="2">
    <source>
        <dbReference type="ARBA" id="ARBA00022723"/>
    </source>
</evidence>
<evidence type="ECO:0000256" key="1">
    <source>
        <dbReference type="ARBA" id="ARBA00022485"/>
    </source>
</evidence>
<keyword evidence="4" id="KW-0408">Iron</keyword>
<dbReference type="SUPFAM" id="SSF51905">
    <property type="entry name" value="FAD/NAD(P)-binding domain"/>
    <property type="match status" value="1"/>
</dbReference>